<accession>A0A6N8FBN8</accession>
<keyword evidence="4 5" id="KW-0472">Membrane</keyword>
<comment type="caution">
    <text evidence="7">The sequence shown here is derived from an EMBL/GenBank/DDBJ whole genome shotgun (WGS) entry which is preliminary data.</text>
</comment>
<dbReference type="OrthoDB" id="9810730at2"/>
<dbReference type="Gene3D" id="3.30.450.350">
    <property type="entry name" value="CHASE domain"/>
    <property type="match status" value="1"/>
</dbReference>
<dbReference type="Proteomes" id="UP000439994">
    <property type="component" value="Unassembled WGS sequence"/>
</dbReference>
<dbReference type="GO" id="GO:0003824">
    <property type="term" value="F:catalytic activity"/>
    <property type="evidence" value="ECO:0007669"/>
    <property type="project" value="UniProtKB-ARBA"/>
</dbReference>
<feature type="transmembrane region" description="Helical" evidence="5">
    <location>
        <begin position="342"/>
        <end position="365"/>
    </location>
</feature>
<keyword evidence="8" id="KW-1185">Reference proteome</keyword>
<name>A0A6N8FBN8_9GAMM</name>
<dbReference type="InterPro" id="IPR006189">
    <property type="entry name" value="CHASE_dom"/>
</dbReference>
<comment type="subcellular location">
    <subcellularLocation>
        <location evidence="1">Membrane</location>
    </subcellularLocation>
</comment>
<keyword evidence="3 5" id="KW-1133">Transmembrane helix</keyword>
<proteinExistence type="predicted"/>
<dbReference type="EMBL" id="WOCD01000003">
    <property type="protein sequence ID" value="MUH72410.1"/>
    <property type="molecule type" value="Genomic_DNA"/>
</dbReference>
<dbReference type="InterPro" id="IPR042240">
    <property type="entry name" value="CHASE_sf"/>
</dbReference>
<evidence type="ECO:0000256" key="2">
    <source>
        <dbReference type="ARBA" id="ARBA00022692"/>
    </source>
</evidence>
<keyword evidence="2 5" id="KW-0812">Transmembrane</keyword>
<evidence type="ECO:0000259" key="6">
    <source>
        <dbReference type="PROSITE" id="PS50839"/>
    </source>
</evidence>
<evidence type="ECO:0000256" key="5">
    <source>
        <dbReference type="SAM" id="Phobius"/>
    </source>
</evidence>
<evidence type="ECO:0000313" key="7">
    <source>
        <dbReference type="EMBL" id="MUH72410.1"/>
    </source>
</evidence>
<evidence type="ECO:0000256" key="4">
    <source>
        <dbReference type="ARBA" id="ARBA00023136"/>
    </source>
</evidence>
<sequence length="403" mass="46272">MSDLSISNTIFIAFTWWIGDSLGVIFFTPVVLSIFENDYYQQKKDRLRIAIPAFMLFLLVSFVFYLSRVNYEESRHDQFESETSNFSQTLNILENTITQQLIALKGLFDSSNEVEREEFRLFSESIINPNVKVRALAWLPKVEGSKREAFETYIDKNDFPKFYLKQLIDGEVKPAVKQSYYLPILFSEPLAANRGAIGLDVLNHDVVGATVRKAINTGTMAVSPQVSLVQQKEKFNAVIVYYPYFKDGYVKGSGNPENNLIGIFEAVIELDQLVESIYHQAKSDSFLLQTHYIQDQQTTAFFNFNFRDDALFKIESKYSFFDTELLVLFSSSKKFDEESVDWSSWLIIVVGCLVSTFSVIFIIVMTNLSEMLEEKVGRKTSELKEKNTELLKANEAKSRFLAI</sequence>
<dbReference type="PROSITE" id="PS50839">
    <property type="entry name" value="CHASE"/>
    <property type="match status" value="1"/>
</dbReference>
<dbReference type="RefSeq" id="WP_155695592.1">
    <property type="nucleotide sequence ID" value="NZ_WOCD01000003.1"/>
</dbReference>
<dbReference type="GO" id="GO:0007165">
    <property type="term" value="P:signal transduction"/>
    <property type="evidence" value="ECO:0007669"/>
    <property type="project" value="UniProtKB-ARBA"/>
</dbReference>
<dbReference type="GO" id="GO:0016020">
    <property type="term" value="C:membrane"/>
    <property type="evidence" value="ECO:0007669"/>
    <property type="project" value="UniProtKB-SubCell"/>
</dbReference>
<evidence type="ECO:0000256" key="1">
    <source>
        <dbReference type="ARBA" id="ARBA00004370"/>
    </source>
</evidence>
<feature type="transmembrane region" description="Helical" evidence="5">
    <location>
        <begin position="12"/>
        <end position="35"/>
    </location>
</feature>
<feature type="transmembrane region" description="Helical" evidence="5">
    <location>
        <begin position="47"/>
        <end position="66"/>
    </location>
</feature>
<dbReference type="AlphaFoldDB" id="A0A6N8FBN8"/>
<gene>
    <name evidence="7" type="ORF">GNP35_07900</name>
</gene>
<dbReference type="Pfam" id="PF03924">
    <property type="entry name" value="CHASE"/>
    <property type="match status" value="1"/>
</dbReference>
<evidence type="ECO:0000313" key="8">
    <source>
        <dbReference type="Proteomes" id="UP000439994"/>
    </source>
</evidence>
<feature type="domain" description="CHASE" evidence="6">
    <location>
        <begin position="110"/>
        <end position="277"/>
    </location>
</feature>
<protein>
    <recommendedName>
        <fullName evidence="6">CHASE domain-containing protein</fullName>
    </recommendedName>
</protein>
<dbReference type="SMART" id="SM01079">
    <property type="entry name" value="CHASE"/>
    <property type="match status" value="1"/>
</dbReference>
<reference evidence="7 8" key="1">
    <citation type="submission" date="2019-11" db="EMBL/GenBank/DDBJ databases">
        <title>P. haliotis isolates from Z. marina roots.</title>
        <authorList>
            <person name="Cohen M."/>
            <person name="Jospin G."/>
            <person name="Eisen J.A."/>
            <person name="Coil D.A."/>
        </authorList>
    </citation>
    <scope>NUCLEOTIDE SEQUENCE [LARGE SCALE GENOMIC DNA]</scope>
    <source>
        <strain evidence="7 8">UCD-MCMsp1aY</strain>
    </source>
</reference>
<evidence type="ECO:0000256" key="3">
    <source>
        <dbReference type="ARBA" id="ARBA00022989"/>
    </source>
</evidence>
<organism evidence="7 8">
    <name type="scientific">Psychrosphaera haliotis</name>
    <dbReference type="NCBI Taxonomy" id="555083"/>
    <lineage>
        <taxon>Bacteria</taxon>
        <taxon>Pseudomonadati</taxon>
        <taxon>Pseudomonadota</taxon>
        <taxon>Gammaproteobacteria</taxon>
        <taxon>Alteromonadales</taxon>
        <taxon>Pseudoalteromonadaceae</taxon>
        <taxon>Psychrosphaera</taxon>
    </lineage>
</organism>